<organism evidence="2 3">
    <name type="scientific">Clostridium drakei</name>
    <dbReference type="NCBI Taxonomy" id="332101"/>
    <lineage>
        <taxon>Bacteria</taxon>
        <taxon>Bacillati</taxon>
        <taxon>Bacillota</taxon>
        <taxon>Clostridia</taxon>
        <taxon>Eubacteriales</taxon>
        <taxon>Clostridiaceae</taxon>
        <taxon>Clostridium</taxon>
    </lineage>
</organism>
<evidence type="ECO:0000313" key="2">
    <source>
        <dbReference type="EMBL" id="AWI05019.1"/>
    </source>
</evidence>
<gene>
    <name evidence="2" type="ORF">B9W14_11090</name>
</gene>
<feature type="domain" description="DUF4365" evidence="1">
    <location>
        <begin position="13"/>
        <end position="122"/>
    </location>
</feature>
<keyword evidence="3" id="KW-1185">Reference proteome</keyword>
<evidence type="ECO:0000259" key="1">
    <source>
        <dbReference type="Pfam" id="PF14280"/>
    </source>
</evidence>
<dbReference type="EMBL" id="CP020953">
    <property type="protein sequence ID" value="AWI05019.1"/>
    <property type="molecule type" value="Genomic_DNA"/>
</dbReference>
<reference evidence="3" key="1">
    <citation type="submission" date="2017-04" db="EMBL/GenBank/DDBJ databases">
        <authorList>
            <person name="Song Y."/>
            <person name="Cho B.-K."/>
        </authorList>
    </citation>
    <scope>NUCLEOTIDE SEQUENCE [LARGE SCALE GENOMIC DNA]</scope>
    <source>
        <strain evidence="3">SL1</strain>
    </source>
</reference>
<protein>
    <recommendedName>
        <fullName evidence="1">DUF4365 domain-containing protein</fullName>
    </recommendedName>
</protein>
<dbReference type="InterPro" id="IPR025375">
    <property type="entry name" value="DUF4365"/>
</dbReference>
<proteinExistence type="predicted"/>
<dbReference type="Proteomes" id="UP000244910">
    <property type="component" value="Chromosome"/>
</dbReference>
<name>A0A2U8DQV8_9CLOT</name>
<dbReference type="AlphaFoldDB" id="A0A2U8DQV8"/>
<dbReference type="Pfam" id="PF14280">
    <property type="entry name" value="DUF4365"/>
    <property type="match status" value="1"/>
</dbReference>
<dbReference type="KEGG" id="cdrk:B9W14_11090"/>
<evidence type="ECO:0000313" key="3">
    <source>
        <dbReference type="Proteomes" id="UP000244910"/>
    </source>
</evidence>
<dbReference type="RefSeq" id="WP_032076397.1">
    <property type="nucleotide sequence ID" value="NZ_CP020953.1"/>
</dbReference>
<sequence length="591" mass="68049">MMLDPLRIEMRSVIKIKDFLTRNQRLIPDIRENDKTPSWDGEIIVYKSNSIAKKDIEGRVPVQIKGSVQKDLSQYTIKYTLDCSDLRNYLSSNGAIVFVIYMKDYDECKIYYNVLLPFDLNKLIKTMGGQKTKTIELQEFPKDDPIEVVNIFINFIKDQKLQGGTVDQRVLSLRNIKELGLETDGFYFGYRGIGLNNFTDVIKYSLTHSTYIYAQPKGFNVKVPIDKIEVDQILSDIPVPITVDDKIFYSSCKVIHEIGKQVLNIGKSITFDINTGKFNYKPLGKLSERVKDLKFVIALLNNKNIKINGVIFSADSIKGNYLENLKNQEEYLHGLEEIQSALNILGVKKDLEMDKLSKKELDKLFLLVKSILYDEYVPLSVNNKSGIGNLDISNITIRLLCIEVEAGKYKIFNFFSDNNLSCKATVDGKEVALSVYSYLKKEDFLTVSNINYLRIIESIIHAPKSKLQDELANILVLEMLKAYDEQKEKDLEILNSAQKIMMWLLERATIDLEILTVNKFQILKRMRPLLSDELQEISKIKYNTTDEAILTAVSILLDSFLEAKLHYDRISEERRKEFDGYPITNLWTENK</sequence>
<dbReference type="OrthoDB" id="2066879at2"/>
<accession>A0A2U8DQV8</accession>